<proteinExistence type="predicted"/>
<dbReference type="PANTHER" id="PTHR43319:SF3">
    <property type="entry name" value="BETA-LACTAMASE-RELATED DOMAIN-CONTAINING PROTEIN"/>
    <property type="match status" value="1"/>
</dbReference>
<keyword evidence="3" id="KW-1185">Reference proteome</keyword>
<dbReference type="Gene3D" id="3.40.710.10">
    <property type="entry name" value="DD-peptidase/beta-lactamase superfamily"/>
    <property type="match status" value="1"/>
</dbReference>
<dbReference type="SUPFAM" id="SSF56601">
    <property type="entry name" value="beta-lactamase/transpeptidase-like"/>
    <property type="match status" value="1"/>
</dbReference>
<dbReference type="InterPro" id="IPR052907">
    <property type="entry name" value="Beta-lactamase/esterase"/>
</dbReference>
<dbReference type="InterPro" id="IPR001466">
    <property type="entry name" value="Beta-lactam-related"/>
</dbReference>
<protein>
    <submittedName>
        <fullName evidence="2">Serine hydrolase domain-containing protein</fullName>
        <ecNumber evidence="2">3.1.1.103</ecNumber>
    </submittedName>
</protein>
<gene>
    <name evidence="2" type="ORF">R0137_00085</name>
</gene>
<dbReference type="EMBL" id="CP136865">
    <property type="protein sequence ID" value="WOJ96986.1"/>
    <property type="molecule type" value="Genomic_DNA"/>
</dbReference>
<dbReference type="Pfam" id="PF00144">
    <property type="entry name" value="Beta-lactamase"/>
    <property type="match status" value="1"/>
</dbReference>
<feature type="domain" description="Beta-lactamase-related" evidence="1">
    <location>
        <begin position="23"/>
        <end position="407"/>
    </location>
</feature>
<evidence type="ECO:0000259" key="1">
    <source>
        <dbReference type="Pfam" id="PF00144"/>
    </source>
</evidence>
<dbReference type="InterPro" id="IPR012338">
    <property type="entry name" value="Beta-lactam/transpept-like"/>
</dbReference>
<accession>A0ABZ0IC46</accession>
<organism evidence="2 3">
    <name type="scientific">Congregibacter brevis</name>
    <dbReference type="NCBI Taxonomy" id="3081201"/>
    <lineage>
        <taxon>Bacteria</taxon>
        <taxon>Pseudomonadati</taxon>
        <taxon>Pseudomonadota</taxon>
        <taxon>Gammaproteobacteria</taxon>
        <taxon>Cellvibrionales</taxon>
        <taxon>Halieaceae</taxon>
        <taxon>Congregibacter</taxon>
    </lineage>
</organism>
<name>A0ABZ0IC46_9GAMM</name>
<dbReference type="PANTHER" id="PTHR43319">
    <property type="entry name" value="BETA-LACTAMASE-RELATED"/>
    <property type="match status" value="1"/>
</dbReference>
<reference evidence="2 3" key="1">
    <citation type="submission" date="2023-10" db="EMBL/GenBank/DDBJ databases">
        <title>Two novel species belonging to the OM43/NOR5 clade.</title>
        <authorList>
            <person name="Park M."/>
        </authorList>
    </citation>
    <scope>NUCLEOTIDE SEQUENCE [LARGE SCALE GENOMIC DNA]</scope>
    <source>
        <strain evidence="2 3">IMCC45268</strain>
    </source>
</reference>
<dbReference type="EC" id="3.1.1.103" evidence="2"/>
<dbReference type="GO" id="GO:0016787">
    <property type="term" value="F:hydrolase activity"/>
    <property type="evidence" value="ECO:0007669"/>
    <property type="project" value="UniProtKB-KW"/>
</dbReference>
<sequence>MNQKSKQAATIYGTTETGFEAVKQLFTQQMQTLAEENTQLCVYHQGKKVVDLWASKTQDPNFNADSLINVFSSSKSLEAIALASLVAKGLLRYDAKLCDYWPEFQGGGKDDVSVADLMRHEAGLANFDTSIDLDDLLPQGIKANCVGKTIEQQRQHFRALATGKREYHAITRGWIANELFRRVDPQGRTIGEYLKEDICTPLHADVAIGLDDSGLERTSDVKLLSFGAHILASFRPKIFGRKVLHNFLQLAARMLKILPSLKSSSSSQAPAPITGMTSIGIFNDKRMRKGETPSANAHGSARGFARIAAMMAAGGNLDGKAYLSRAAWQAMHQNPVPAKMGGVIHTRFTQGGVDQFLPIEKSSPLLERAFNEGREGFYGWMGLGGSIFQWHPEAQIGFAFVPSSLHMLDFLNERGKLYQAEVLRCIDQLPKSQTLT</sequence>
<evidence type="ECO:0000313" key="2">
    <source>
        <dbReference type="EMBL" id="WOJ96986.1"/>
    </source>
</evidence>
<evidence type="ECO:0000313" key="3">
    <source>
        <dbReference type="Proteomes" id="UP001626549"/>
    </source>
</evidence>
<dbReference type="Proteomes" id="UP001626549">
    <property type="component" value="Chromosome"/>
</dbReference>
<keyword evidence="2" id="KW-0378">Hydrolase</keyword>
<dbReference type="RefSeq" id="WP_407327672.1">
    <property type="nucleotide sequence ID" value="NZ_CP136865.1"/>
</dbReference>